<dbReference type="SUPFAM" id="SSF47413">
    <property type="entry name" value="lambda repressor-like DNA-binding domains"/>
    <property type="match status" value="1"/>
</dbReference>
<keyword evidence="5" id="KW-1185">Reference proteome</keyword>
<keyword evidence="2" id="KW-1133">Transmembrane helix</keyword>
<evidence type="ECO:0000313" key="4">
    <source>
        <dbReference type="EMBL" id="TCP14192.1"/>
    </source>
</evidence>
<reference evidence="4 5" key="1">
    <citation type="submission" date="2019-03" db="EMBL/GenBank/DDBJ databases">
        <title>Genomic Encyclopedia of Type Strains, Phase IV (KMG-IV): sequencing the most valuable type-strain genomes for metagenomic binning, comparative biology and taxonomic classification.</title>
        <authorList>
            <person name="Goeker M."/>
        </authorList>
    </citation>
    <scope>NUCLEOTIDE SEQUENCE [LARGE SCALE GENOMIC DNA]</scope>
    <source>
        <strain evidence="4 5">DSM 28231</strain>
    </source>
</reference>
<dbReference type="PANTHER" id="PTHR34475:SF1">
    <property type="entry name" value="CYTOSKELETON PROTEIN RODZ"/>
    <property type="match status" value="1"/>
</dbReference>
<dbReference type="InterPro" id="IPR050400">
    <property type="entry name" value="Bact_Cytoskel_RodZ"/>
</dbReference>
<dbReference type="InterPro" id="IPR010982">
    <property type="entry name" value="Lambda_DNA-bd_dom_sf"/>
</dbReference>
<keyword evidence="2" id="KW-0472">Membrane</keyword>
<dbReference type="RefSeq" id="WP_132021867.1">
    <property type="nucleotide sequence ID" value="NZ_CP016605.1"/>
</dbReference>
<comment type="caution">
    <text evidence="4">The sequence shown here is derived from an EMBL/GenBank/DDBJ whole genome shotgun (WGS) entry which is preliminary data.</text>
</comment>
<organism evidence="4 5">
    <name type="scientific">Bisgaardia hudsonensis</name>
    <dbReference type="NCBI Taxonomy" id="109472"/>
    <lineage>
        <taxon>Bacteria</taxon>
        <taxon>Pseudomonadati</taxon>
        <taxon>Pseudomonadota</taxon>
        <taxon>Gammaproteobacteria</taxon>
        <taxon>Pasteurellales</taxon>
        <taxon>Pasteurellaceae</taxon>
        <taxon>Bisgaardia</taxon>
    </lineage>
</organism>
<evidence type="ECO:0000256" key="1">
    <source>
        <dbReference type="SAM" id="MobiDB-lite"/>
    </source>
</evidence>
<dbReference type="InterPro" id="IPR025194">
    <property type="entry name" value="RodZ-like_C"/>
</dbReference>
<dbReference type="Gene3D" id="1.10.260.40">
    <property type="entry name" value="lambda repressor-like DNA-binding domains"/>
    <property type="match status" value="1"/>
</dbReference>
<evidence type="ECO:0000259" key="3">
    <source>
        <dbReference type="Pfam" id="PF13464"/>
    </source>
</evidence>
<dbReference type="GO" id="GO:0003677">
    <property type="term" value="F:DNA binding"/>
    <property type="evidence" value="ECO:0007669"/>
    <property type="project" value="InterPro"/>
</dbReference>
<dbReference type="Pfam" id="PF13413">
    <property type="entry name" value="HTH_25"/>
    <property type="match status" value="1"/>
</dbReference>
<gene>
    <name evidence="4" type="ORF">EV697_101325</name>
</gene>
<dbReference type="Pfam" id="PF13464">
    <property type="entry name" value="RodZ_C"/>
    <property type="match status" value="1"/>
</dbReference>
<evidence type="ECO:0000313" key="5">
    <source>
        <dbReference type="Proteomes" id="UP000294841"/>
    </source>
</evidence>
<feature type="transmembrane region" description="Helical" evidence="2">
    <location>
        <begin position="116"/>
        <end position="137"/>
    </location>
</feature>
<dbReference type="Proteomes" id="UP000294841">
    <property type="component" value="Unassembled WGS sequence"/>
</dbReference>
<keyword evidence="2" id="KW-0812">Transmembrane</keyword>
<sequence length="361" mass="40850">MTNNQPQQIELQDKIDIGQQFRQKREELNLSLEDVSKEINLRPSVLSCIENNQLDILSLSPTFVKGYVRNYARFLNLPNTVWEPMLFTLGTSLKNNLGKNIASISQVNLNTSNHRWIGYITALVVFIVISMTALWWWENYQHLNEERDTLVNSYVNGSTSKSANQEKESISKGTAQDSPITIIEKQQDSVKDISSPVATSLENNSLKTVDNVDLNIIKAQKSTDLMTEENNLTIVNDKSIVNTETNLESLTSAQILENEIAKVKQEQDNQLDKNVLEANSEAQMNYELKIEITGPSCWLSVKDSKRNILAQKEYKQGEILTFDKGMPYSLIIGAPANVKITYKGENYPLTVDGRVARFKLQ</sequence>
<dbReference type="OrthoDB" id="9790252at2"/>
<feature type="region of interest" description="Disordered" evidence="1">
    <location>
        <begin position="158"/>
        <end position="178"/>
    </location>
</feature>
<proteinExistence type="predicted"/>
<feature type="domain" description="Cytoskeleton protein RodZ-like C-terminal" evidence="3">
    <location>
        <begin position="296"/>
        <end position="359"/>
    </location>
</feature>
<evidence type="ECO:0000256" key="2">
    <source>
        <dbReference type="SAM" id="Phobius"/>
    </source>
</evidence>
<name>A0A4R2N311_9PAST</name>
<dbReference type="EMBL" id="SLXI01000001">
    <property type="protein sequence ID" value="TCP14192.1"/>
    <property type="molecule type" value="Genomic_DNA"/>
</dbReference>
<dbReference type="CDD" id="cd00093">
    <property type="entry name" value="HTH_XRE"/>
    <property type="match status" value="1"/>
</dbReference>
<protein>
    <submittedName>
        <fullName evidence="4">Cytoskeleton protein RodZ</fullName>
    </submittedName>
</protein>
<dbReference type="AlphaFoldDB" id="A0A4R2N311"/>
<dbReference type="InterPro" id="IPR001387">
    <property type="entry name" value="Cro/C1-type_HTH"/>
</dbReference>
<accession>A0A4R2N311</accession>
<dbReference type="PANTHER" id="PTHR34475">
    <property type="match status" value="1"/>
</dbReference>